<proteinExistence type="predicted"/>
<sequence length="84" mass="9668">MAEKLRPPLDEFLTGELDEFVRVQLLTAIDQLRTGRRYFTYNAFNVLLDAELNTATVEDEFDVDRQSTVALEEFRRLLGVVEGS</sequence>
<dbReference type="EMBL" id="JBEPNJ010000024">
    <property type="protein sequence ID" value="MET3774253.1"/>
    <property type="molecule type" value="Genomic_DNA"/>
</dbReference>
<reference evidence="1" key="1">
    <citation type="submission" date="2024-06" db="EMBL/GenBank/DDBJ databases">
        <title>Genomic Encyclopedia of Type Strains, Phase IV (KMG-IV): sequencing the most valuable type-strain genomes for metagenomic binning, comparative biology and taxonomic classification.</title>
        <authorList>
            <person name="Goeker M."/>
        </authorList>
    </citation>
    <scope>NUCLEOTIDE SEQUENCE</scope>
    <source>
        <strain evidence="1">SJCon</strain>
    </source>
</reference>
<accession>A0ACC6TKV0</accession>
<organism evidence="1 2">
    <name type="scientific">Arthrobacter nitrophenolicus</name>
    <dbReference type="NCBI Taxonomy" id="683150"/>
    <lineage>
        <taxon>Bacteria</taxon>
        <taxon>Bacillati</taxon>
        <taxon>Actinomycetota</taxon>
        <taxon>Actinomycetes</taxon>
        <taxon>Micrococcales</taxon>
        <taxon>Micrococcaceae</taxon>
        <taxon>Arthrobacter</taxon>
    </lineage>
</organism>
<dbReference type="Proteomes" id="UP001549207">
    <property type="component" value="Unassembled WGS sequence"/>
</dbReference>
<gene>
    <name evidence="1" type="ORF">ABIC98_003926</name>
</gene>
<name>A0ACC6TKV0_9MICC</name>
<protein>
    <submittedName>
        <fullName evidence="1">Uncharacterized protein</fullName>
    </submittedName>
</protein>
<keyword evidence="2" id="KW-1185">Reference proteome</keyword>
<evidence type="ECO:0000313" key="2">
    <source>
        <dbReference type="Proteomes" id="UP001549207"/>
    </source>
</evidence>
<evidence type="ECO:0000313" key="1">
    <source>
        <dbReference type="EMBL" id="MET3774253.1"/>
    </source>
</evidence>
<comment type="caution">
    <text evidence="1">The sequence shown here is derived from an EMBL/GenBank/DDBJ whole genome shotgun (WGS) entry which is preliminary data.</text>
</comment>